<dbReference type="PROSITE" id="PS51005">
    <property type="entry name" value="NAC"/>
    <property type="match status" value="1"/>
</dbReference>
<evidence type="ECO:0000256" key="4">
    <source>
        <dbReference type="ARBA" id="ARBA00023242"/>
    </source>
</evidence>
<dbReference type="OrthoDB" id="1424968at2759"/>
<dbReference type="AlphaFoldDB" id="A0A1U8AQZ2"/>
<dbReference type="GeneID" id="104602951"/>
<dbReference type="Pfam" id="PF02365">
    <property type="entry name" value="NAM"/>
    <property type="match status" value="1"/>
</dbReference>
<dbReference type="FunFam" id="2.170.150.80:FF:000006">
    <property type="entry name" value="NAC domain-containing protein 100-like"/>
    <property type="match status" value="1"/>
</dbReference>
<dbReference type="InterPro" id="IPR036093">
    <property type="entry name" value="NAC_dom_sf"/>
</dbReference>
<evidence type="ECO:0000256" key="1">
    <source>
        <dbReference type="ARBA" id="ARBA00023015"/>
    </source>
</evidence>
<dbReference type="Proteomes" id="UP000189703">
    <property type="component" value="Unplaced"/>
</dbReference>
<keyword evidence="1" id="KW-0805">Transcription regulation</keyword>
<keyword evidence="6" id="KW-1185">Reference proteome</keyword>
<dbReference type="InterPro" id="IPR003441">
    <property type="entry name" value="NAC-dom"/>
</dbReference>
<accession>A0A1U8AQZ2</accession>
<dbReference type="eggNOG" id="ENOG502QTZD">
    <property type="taxonomic scope" value="Eukaryota"/>
</dbReference>
<dbReference type="STRING" id="4432.A0A1U8AQZ2"/>
<dbReference type="SUPFAM" id="SSF101941">
    <property type="entry name" value="NAC domain"/>
    <property type="match status" value="1"/>
</dbReference>
<keyword evidence="2" id="KW-0238">DNA-binding</keyword>
<proteinExistence type="predicted"/>
<evidence type="ECO:0000313" key="7">
    <source>
        <dbReference type="RefSeq" id="XP_010265131.1"/>
    </source>
</evidence>
<dbReference type="KEGG" id="nnu:104602951"/>
<dbReference type="OMA" id="EMAMNTN"/>
<dbReference type="InParanoid" id="A0A1U8AQZ2"/>
<dbReference type="GO" id="GO:0003677">
    <property type="term" value="F:DNA binding"/>
    <property type="evidence" value="ECO:0007669"/>
    <property type="project" value="UniProtKB-KW"/>
</dbReference>
<evidence type="ECO:0000256" key="3">
    <source>
        <dbReference type="ARBA" id="ARBA00023163"/>
    </source>
</evidence>
<dbReference type="PANTHER" id="PTHR31744">
    <property type="entry name" value="PROTEIN CUP-SHAPED COTYLEDON 2-RELATED"/>
    <property type="match status" value="1"/>
</dbReference>
<dbReference type="PANTHER" id="PTHR31744:SF22">
    <property type="entry name" value="NAC DOMAIN CONTAINING PROTEIN 58"/>
    <property type="match status" value="1"/>
</dbReference>
<feature type="domain" description="NAC" evidence="5">
    <location>
        <begin position="5"/>
        <end position="151"/>
    </location>
</feature>
<gene>
    <name evidence="7" type="primary">LOC104602951</name>
</gene>
<dbReference type="Gene3D" id="2.170.150.80">
    <property type="entry name" value="NAC domain"/>
    <property type="match status" value="1"/>
</dbReference>
<keyword evidence="3" id="KW-0804">Transcription</keyword>
<evidence type="ECO:0000256" key="2">
    <source>
        <dbReference type="ARBA" id="ARBA00023125"/>
    </source>
</evidence>
<keyword evidence="4" id="KW-0539">Nucleus</keyword>
<evidence type="ECO:0000259" key="5">
    <source>
        <dbReference type="PROSITE" id="PS51005"/>
    </source>
</evidence>
<protein>
    <submittedName>
        <fullName evidence="7">Protein CUP-SHAPED COTYLEDON 2</fullName>
    </submittedName>
</protein>
<evidence type="ECO:0000313" key="6">
    <source>
        <dbReference type="Proteomes" id="UP000189703"/>
    </source>
</evidence>
<dbReference type="RefSeq" id="XP_010265131.1">
    <property type="nucleotide sequence ID" value="XM_010266829.1"/>
</dbReference>
<organism evidence="6 7">
    <name type="scientific">Nelumbo nucifera</name>
    <name type="common">Sacred lotus</name>
    <dbReference type="NCBI Taxonomy" id="4432"/>
    <lineage>
        <taxon>Eukaryota</taxon>
        <taxon>Viridiplantae</taxon>
        <taxon>Streptophyta</taxon>
        <taxon>Embryophyta</taxon>
        <taxon>Tracheophyta</taxon>
        <taxon>Spermatophyta</taxon>
        <taxon>Magnoliopsida</taxon>
        <taxon>Proteales</taxon>
        <taxon>Nelumbonaceae</taxon>
        <taxon>Nelumbo</taxon>
    </lineage>
</organism>
<name>A0A1U8AQZ2_NELNU</name>
<sequence length="300" mass="34065">MEENLPPGFRFHPTDEELIMYYLTRKVADFSFVSRAITDVDFNKCEPWDLPGKATMGEKEWYFFSLKDRKYPTGLRTNRATDAGYWKTTGKDKEIFHCGVLIGLKKTLVFYKGRAPKGEKSNWVMHEYRLQTKFTYKPIKDEWVVCRVFQKNAINKKPYFTPFHPSLESDCDDTTLEGFELSHPSSVANSSSCFSSVSTNNSNNGNIVNLNMNWTSAKEATNHPSLSCSPSLLGPDLSMNSMILTALQLGGYQPREAAMTDLSSFPTQGNSRFITDLNSNFPASSIDSVQQRQFNVDSIW</sequence>
<reference evidence="7" key="1">
    <citation type="submission" date="2025-08" db="UniProtKB">
        <authorList>
            <consortium name="RefSeq"/>
        </authorList>
    </citation>
    <scope>IDENTIFICATION</scope>
</reference>
<dbReference type="GO" id="GO:0006355">
    <property type="term" value="P:regulation of DNA-templated transcription"/>
    <property type="evidence" value="ECO:0007669"/>
    <property type="project" value="InterPro"/>
</dbReference>